<dbReference type="CDD" id="cd01949">
    <property type="entry name" value="GGDEF"/>
    <property type="match status" value="1"/>
</dbReference>
<dbReference type="InterPro" id="IPR052155">
    <property type="entry name" value="Biofilm_reg_signaling"/>
</dbReference>
<dbReference type="Pfam" id="PF00563">
    <property type="entry name" value="EAL"/>
    <property type="match status" value="1"/>
</dbReference>
<dbReference type="EMBL" id="LR130779">
    <property type="protein sequence ID" value="VDN64150.1"/>
    <property type="molecule type" value="Genomic_DNA"/>
</dbReference>
<dbReference type="SMART" id="SM00086">
    <property type="entry name" value="PAC"/>
    <property type="match status" value="2"/>
</dbReference>
<comment type="cofactor">
    <cofactor evidence="1">
        <name>Mg(2+)</name>
        <dbReference type="ChEBI" id="CHEBI:18420"/>
    </cofactor>
</comment>
<dbReference type="InterPro" id="IPR000700">
    <property type="entry name" value="PAS-assoc_C"/>
</dbReference>
<dbReference type="InterPro" id="IPR001610">
    <property type="entry name" value="PAC"/>
</dbReference>
<dbReference type="Gene3D" id="3.30.450.20">
    <property type="entry name" value="PAS domain"/>
    <property type="match status" value="2"/>
</dbReference>
<dbReference type="PROSITE" id="PS50883">
    <property type="entry name" value="EAL"/>
    <property type="match status" value="1"/>
</dbReference>
<dbReference type="InterPro" id="IPR000160">
    <property type="entry name" value="GGDEF_dom"/>
</dbReference>
<dbReference type="Pfam" id="PF08447">
    <property type="entry name" value="PAS_3"/>
    <property type="match status" value="1"/>
</dbReference>
<dbReference type="NCBIfam" id="TIGR00229">
    <property type="entry name" value="sensory_box"/>
    <property type="match status" value="1"/>
</dbReference>
<dbReference type="Pfam" id="PF13426">
    <property type="entry name" value="PAS_9"/>
    <property type="match status" value="1"/>
</dbReference>
<dbReference type="PANTHER" id="PTHR44757:SF2">
    <property type="entry name" value="BIOFILM ARCHITECTURE MAINTENANCE PROTEIN MBAA"/>
    <property type="match status" value="1"/>
</dbReference>
<protein>
    <submittedName>
        <fullName evidence="3">PAS domain S-box-containing protein/diguanylate cyclase (GGDEF) domain-containing protein</fullName>
    </submittedName>
</protein>
<name>A0A653B6X5_ECTOL</name>
<organism evidence="3">
    <name type="scientific">Ectopseudomonas oleovorans</name>
    <name type="common">Pseudomonas oleovorans</name>
    <dbReference type="NCBI Taxonomy" id="301"/>
    <lineage>
        <taxon>Bacteria</taxon>
        <taxon>Pseudomonadati</taxon>
        <taxon>Pseudomonadota</taxon>
        <taxon>Gammaproteobacteria</taxon>
        <taxon>Pseudomonadales</taxon>
        <taxon>Pseudomonadaceae</taxon>
        <taxon>Ectopseudomonas</taxon>
    </lineage>
</organism>
<dbReference type="SUPFAM" id="SSF141868">
    <property type="entry name" value="EAL domain-like"/>
    <property type="match status" value="1"/>
</dbReference>
<dbReference type="InterPro" id="IPR013655">
    <property type="entry name" value="PAS_fold_3"/>
</dbReference>
<dbReference type="InterPro" id="IPR035919">
    <property type="entry name" value="EAL_sf"/>
</dbReference>
<comment type="subcellular location">
    <subcellularLocation>
        <location evidence="2">Cell inner membrane</location>
    </subcellularLocation>
</comment>
<sequence length="728" mass="82076">MSDALWQRRLDRERQARKTAERLLTDKSRELYQTTVDLQQALAASENQRRLQLALWGSGELIWEWLAEDDLMRLHHFSSEPGVALEEALLWSDWIARLHPDDRGNALQAWEAHRCGRCEYYDLEFRMRREPEQGWLWFRTQGRAVERDADGLARRITGTCKDISRQHEAEEHLRLLAAAFANNRDANVVLASDRHALQANAAFLELVGIGAGELPDLELERLLLDADEQCPWDHLFATDHWQGELICQRRDGQRIPVELSSTLVRARDRQARHLVLSLRDISERRRAADHLRHLARLDVLTQLPNRLQFQERLQRALQHQHDDRCLALLFVDLDDFKQVNDAFGHDVGDALLQQVATRLVRSLRQRDLVARWGGDEFVVLLELHCHDEVVLVADKLIKALNEPMELAGHVLTATPSIGIALAPEHGNEAGELLRHADAAMYVAKREGRNQYALYRPELSEQLLHRVKLANLLRSALEQHELSLALQPKIGMDGRQIVGAEALLRWDTAAFGRVPPDVFIPIAEELGLIVPIGHWLVREAATLLDDWHARGWPLTLAINLSARQLHDEALLPVLCESMQRSGASPAALELEVTESILLADADFARARLQALRDAGFRIALDDFGTGYSSLGYLKDLPLDRVKIDRSFISDLEQSPRGRALLSSIAGLCRALSLQTTAEGVETAAQLTLVEAEGIDEVQGYFYYPPLTVEAFNQLLESKLGAQGAPGANG</sequence>
<dbReference type="NCBIfam" id="TIGR00254">
    <property type="entry name" value="GGDEF"/>
    <property type="match status" value="1"/>
</dbReference>
<dbReference type="InterPro" id="IPR000014">
    <property type="entry name" value="PAS"/>
</dbReference>
<dbReference type="InterPro" id="IPR043128">
    <property type="entry name" value="Rev_trsase/Diguanyl_cyclase"/>
</dbReference>
<evidence type="ECO:0000256" key="1">
    <source>
        <dbReference type="ARBA" id="ARBA00001946"/>
    </source>
</evidence>
<dbReference type="CDD" id="cd01948">
    <property type="entry name" value="EAL"/>
    <property type="match status" value="1"/>
</dbReference>
<dbReference type="SMART" id="SM00267">
    <property type="entry name" value="GGDEF"/>
    <property type="match status" value="1"/>
</dbReference>
<dbReference type="InterPro" id="IPR035965">
    <property type="entry name" value="PAS-like_dom_sf"/>
</dbReference>
<dbReference type="PROSITE" id="PS50887">
    <property type="entry name" value="GGDEF"/>
    <property type="match status" value="1"/>
</dbReference>
<dbReference type="SMART" id="SM00052">
    <property type="entry name" value="EAL"/>
    <property type="match status" value="1"/>
</dbReference>
<proteinExistence type="predicted"/>
<dbReference type="GO" id="GO:0005886">
    <property type="term" value="C:plasma membrane"/>
    <property type="evidence" value="ECO:0007669"/>
    <property type="project" value="UniProtKB-SubCell"/>
</dbReference>
<dbReference type="PROSITE" id="PS50113">
    <property type="entry name" value="PAC"/>
    <property type="match status" value="2"/>
</dbReference>
<dbReference type="AlphaFoldDB" id="A0A653B6X5"/>
<evidence type="ECO:0000313" key="3">
    <source>
        <dbReference type="EMBL" id="VDN64150.1"/>
    </source>
</evidence>
<dbReference type="InterPro" id="IPR001633">
    <property type="entry name" value="EAL_dom"/>
</dbReference>
<dbReference type="FunFam" id="3.30.70.270:FF:000001">
    <property type="entry name" value="Diguanylate cyclase domain protein"/>
    <property type="match status" value="1"/>
</dbReference>
<dbReference type="SUPFAM" id="SSF55073">
    <property type="entry name" value="Nucleotide cyclase"/>
    <property type="match status" value="1"/>
</dbReference>
<dbReference type="Gene3D" id="3.20.20.450">
    <property type="entry name" value="EAL domain"/>
    <property type="match status" value="1"/>
</dbReference>
<evidence type="ECO:0000256" key="2">
    <source>
        <dbReference type="ARBA" id="ARBA00004533"/>
    </source>
</evidence>
<dbReference type="Pfam" id="PF00990">
    <property type="entry name" value="GGDEF"/>
    <property type="match status" value="1"/>
</dbReference>
<dbReference type="OrthoDB" id="9804951at2"/>
<dbReference type="InterPro" id="IPR029787">
    <property type="entry name" value="Nucleotide_cyclase"/>
</dbReference>
<accession>A0A653B6X5</accession>
<reference evidence="3" key="1">
    <citation type="submission" date="2018-11" db="EMBL/GenBank/DDBJ databases">
        <authorList>
            <consortium name="Genoscope - CEA"/>
            <person name="William W."/>
        </authorList>
    </citation>
    <scope>NUCLEOTIDE SEQUENCE [LARGE SCALE GENOMIC DNA]</scope>
    <source>
        <strain evidence="3">T9AD</strain>
    </source>
</reference>
<dbReference type="GO" id="GO:0003824">
    <property type="term" value="F:catalytic activity"/>
    <property type="evidence" value="ECO:0007669"/>
    <property type="project" value="UniProtKB-ARBA"/>
</dbReference>
<dbReference type="PANTHER" id="PTHR44757">
    <property type="entry name" value="DIGUANYLATE CYCLASE DGCP"/>
    <property type="match status" value="1"/>
</dbReference>
<dbReference type="Gene3D" id="3.30.70.270">
    <property type="match status" value="1"/>
</dbReference>
<dbReference type="SUPFAM" id="SSF55785">
    <property type="entry name" value="PYP-like sensor domain (PAS domain)"/>
    <property type="match status" value="2"/>
</dbReference>
<gene>
    <name evidence="3" type="ORF">POT9AD_3175</name>
</gene>